<dbReference type="AlphaFoldDB" id="A0A401QT67"/>
<feature type="compositionally biased region" description="Gly residues" evidence="8">
    <location>
        <begin position="442"/>
        <end position="456"/>
    </location>
</feature>
<dbReference type="InterPro" id="IPR011009">
    <property type="entry name" value="Kinase-like_dom_sf"/>
</dbReference>
<feature type="region of interest" description="Disordered" evidence="8">
    <location>
        <begin position="397"/>
        <end position="495"/>
    </location>
</feature>
<dbReference type="InterPro" id="IPR017441">
    <property type="entry name" value="Protein_kinase_ATP_BS"/>
</dbReference>
<dbReference type="Gene3D" id="3.30.200.20">
    <property type="entry name" value="Phosphorylase Kinase, domain 1"/>
    <property type="match status" value="1"/>
</dbReference>
<evidence type="ECO:0000256" key="8">
    <source>
        <dbReference type="SAM" id="MobiDB-lite"/>
    </source>
</evidence>
<evidence type="ECO:0000256" key="1">
    <source>
        <dbReference type="ARBA" id="ARBA00010886"/>
    </source>
</evidence>
<feature type="domain" description="Protein kinase" evidence="9">
    <location>
        <begin position="29"/>
        <end position="281"/>
    </location>
</feature>
<organism evidence="10 11">
    <name type="scientific">Streptomyces noursei</name>
    <name type="common">Streptomyces albulus</name>
    <dbReference type="NCBI Taxonomy" id="1971"/>
    <lineage>
        <taxon>Bacteria</taxon>
        <taxon>Bacillati</taxon>
        <taxon>Actinomycetota</taxon>
        <taxon>Actinomycetes</taxon>
        <taxon>Kitasatosporales</taxon>
        <taxon>Streptomycetaceae</taxon>
        <taxon>Streptomyces</taxon>
    </lineage>
</organism>
<feature type="compositionally biased region" description="Gly residues" evidence="8">
    <location>
        <begin position="466"/>
        <end position="480"/>
    </location>
</feature>
<dbReference type="Proteomes" id="UP000288351">
    <property type="component" value="Unassembled WGS sequence"/>
</dbReference>
<feature type="region of interest" description="Disordered" evidence="8">
    <location>
        <begin position="311"/>
        <end position="363"/>
    </location>
</feature>
<dbReference type="SMART" id="SM00458">
    <property type="entry name" value="RICIN"/>
    <property type="match status" value="1"/>
</dbReference>
<dbReference type="EMBL" id="BHXC01000006">
    <property type="protein sequence ID" value="GCB88518.1"/>
    <property type="molecule type" value="Genomic_DNA"/>
</dbReference>
<dbReference type="SUPFAM" id="SSF56112">
    <property type="entry name" value="Protein kinase-like (PK-like)"/>
    <property type="match status" value="1"/>
</dbReference>
<dbReference type="InterPro" id="IPR050660">
    <property type="entry name" value="NEK_Ser/Thr_kinase"/>
</dbReference>
<evidence type="ECO:0000256" key="2">
    <source>
        <dbReference type="ARBA" id="ARBA00012513"/>
    </source>
</evidence>
<evidence type="ECO:0000256" key="7">
    <source>
        <dbReference type="PROSITE-ProRule" id="PRU10141"/>
    </source>
</evidence>
<dbReference type="PROSITE" id="PS00107">
    <property type="entry name" value="PROTEIN_KINASE_ATP"/>
    <property type="match status" value="1"/>
</dbReference>
<dbReference type="Pfam" id="PF00069">
    <property type="entry name" value="Pkinase"/>
    <property type="match status" value="1"/>
</dbReference>
<feature type="region of interest" description="Disordered" evidence="8">
    <location>
        <begin position="1"/>
        <end position="21"/>
    </location>
</feature>
<feature type="compositionally biased region" description="Low complexity" evidence="8">
    <location>
        <begin position="328"/>
        <end position="338"/>
    </location>
</feature>
<evidence type="ECO:0000256" key="5">
    <source>
        <dbReference type="ARBA" id="ARBA00022777"/>
    </source>
</evidence>
<dbReference type="RefSeq" id="WP_020930621.1">
    <property type="nucleotide sequence ID" value="NZ_BHXC01000006.1"/>
</dbReference>
<protein>
    <recommendedName>
        <fullName evidence="2">non-specific serine/threonine protein kinase</fullName>
        <ecNumber evidence="2">2.7.11.1</ecNumber>
    </recommendedName>
</protein>
<dbReference type="PROSITE" id="PS50231">
    <property type="entry name" value="RICIN_B_LECTIN"/>
    <property type="match status" value="1"/>
</dbReference>
<dbReference type="PANTHER" id="PTHR43671:SF13">
    <property type="entry name" value="SERINE_THREONINE-PROTEIN KINASE NEK2"/>
    <property type="match status" value="1"/>
</dbReference>
<dbReference type="PROSITE" id="PS00108">
    <property type="entry name" value="PROTEIN_KINASE_ST"/>
    <property type="match status" value="1"/>
</dbReference>
<comment type="caution">
    <text evidence="10">The sequence shown here is derived from an EMBL/GenBank/DDBJ whole genome shotgun (WGS) entry which is preliminary data.</text>
</comment>
<comment type="similarity">
    <text evidence="1">Belongs to the protein kinase superfamily. NEK Ser/Thr protein kinase family. NIMA subfamily.</text>
</comment>
<gene>
    <name evidence="10" type="ORF">SALB_01189</name>
</gene>
<dbReference type="InterPro" id="IPR008271">
    <property type="entry name" value="Ser/Thr_kinase_AS"/>
</dbReference>
<feature type="binding site" evidence="7">
    <location>
        <position position="56"/>
    </location>
    <ligand>
        <name>ATP</name>
        <dbReference type="ChEBI" id="CHEBI:30616"/>
    </ligand>
</feature>
<keyword evidence="3" id="KW-0808">Transferase</keyword>
<evidence type="ECO:0000256" key="6">
    <source>
        <dbReference type="ARBA" id="ARBA00022840"/>
    </source>
</evidence>
<keyword evidence="10" id="KW-0723">Serine/threonine-protein kinase</keyword>
<dbReference type="Gene3D" id="1.10.510.10">
    <property type="entry name" value="Transferase(Phosphotransferase) domain 1"/>
    <property type="match status" value="1"/>
</dbReference>
<feature type="compositionally biased region" description="Pro residues" evidence="8">
    <location>
        <begin position="339"/>
        <end position="360"/>
    </location>
</feature>
<evidence type="ECO:0000256" key="4">
    <source>
        <dbReference type="ARBA" id="ARBA00022741"/>
    </source>
</evidence>
<dbReference type="InterPro" id="IPR000772">
    <property type="entry name" value="Ricin_B_lectin"/>
</dbReference>
<dbReference type="EC" id="2.7.11.1" evidence="2"/>
<dbReference type="CDD" id="cd14014">
    <property type="entry name" value="STKc_PknB_like"/>
    <property type="match status" value="1"/>
</dbReference>
<dbReference type="CDD" id="cd23415">
    <property type="entry name" value="beta-trefoil_Ricin_AH"/>
    <property type="match status" value="1"/>
</dbReference>
<evidence type="ECO:0000313" key="10">
    <source>
        <dbReference type="EMBL" id="GCB88518.1"/>
    </source>
</evidence>
<feature type="compositionally biased region" description="Low complexity" evidence="8">
    <location>
        <begin position="430"/>
        <end position="439"/>
    </location>
</feature>
<accession>A0A401QT67</accession>
<keyword evidence="6 7" id="KW-0067">ATP-binding</keyword>
<keyword evidence="4 7" id="KW-0547">Nucleotide-binding</keyword>
<dbReference type="Pfam" id="PF00652">
    <property type="entry name" value="Ricin_B_lectin"/>
    <property type="match status" value="1"/>
</dbReference>
<name>A0A401QT67_STRNR</name>
<keyword evidence="5 10" id="KW-0418">Kinase</keyword>
<dbReference type="GO" id="GO:0004674">
    <property type="term" value="F:protein serine/threonine kinase activity"/>
    <property type="evidence" value="ECO:0007669"/>
    <property type="project" value="UniProtKB-KW"/>
</dbReference>
<proteinExistence type="inferred from homology"/>
<dbReference type="PROSITE" id="PS50011">
    <property type="entry name" value="PROTEIN_KINASE_DOM"/>
    <property type="match status" value="1"/>
</dbReference>
<sequence>MTNKGEGFDLDGSGAEPLGEADPQRIGTIRLVGKLGSGGMGRVYLGLLDGRYAAVKQVLPLLAEDDAFLRHFGHELDNLSRLPAEATAPLLASDRDARPPWFATAYVPGLTLNEAVERHGGRLPADALWRLLRAAAAGLKSVQTHEMVHRDLKPSNVMLTLDGVTLIDFGVARAVDQSRLTQTGMIVGTPAYMSPEQASGKRQLTGATDVFALGSLLAFAASGNPPFGDGAGLGTLYRIVHDEPDLDPVRDLDPELARVVASCLDKDPEGRPTAAELHQLAVERQASGAAWPSSVAERLAERAAFAAAVPRIEDAETPAEDTRTTVLAAPDRPAGTAPAAPPEPVVQGPHTPPAASAPPRPVRERRRRRLLLAVVPVIVAGGGTTLALQLLPSASTLHDDGRPAPSPSVSAQLHPTAPSSGAGRAGGPSGRPTSGQSPQPGGPDGTSGAAGPGGDQGASSGSRQDPGGGGGATGGAGGTTAGQPSQAPAPGGYQRLKNGGNGRCLIETAYGNTPAIGDCTGDPSASWTYHRASGGTFTVVNRHTGDCLTAGMPGNNALSVTCGGAGQVWRTGAGGSLYSVSNDQCLDIAFGGGVATAACEPGKTSQRWGAA</sequence>
<evidence type="ECO:0000259" key="9">
    <source>
        <dbReference type="PROSITE" id="PS50011"/>
    </source>
</evidence>
<dbReference type="PANTHER" id="PTHR43671">
    <property type="entry name" value="SERINE/THREONINE-PROTEIN KINASE NEK"/>
    <property type="match status" value="1"/>
</dbReference>
<reference evidence="10 11" key="1">
    <citation type="journal article" date="2019" name="Microbiol. Resour. Announc.">
        <title>Draft Genome Sequence of the Most Traditional epsilon-Poly-l-Lysine Producer, Streptomyces albulus NBRC14147.</title>
        <authorList>
            <person name="Yamanaka K."/>
            <person name="Hamano Y."/>
        </authorList>
    </citation>
    <scope>NUCLEOTIDE SEQUENCE [LARGE SCALE GENOMIC DNA]</scope>
    <source>
        <strain evidence="10 11">NBRC 14147</strain>
    </source>
</reference>
<evidence type="ECO:0000256" key="3">
    <source>
        <dbReference type="ARBA" id="ARBA00022679"/>
    </source>
</evidence>
<dbReference type="InterPro" id="IPR000719">
    <property type="entry name" value="Prot_kinase_dom"/>
</dbReference>
<evidence type="ECO:0000313" key="11">
    <source>
        <dbReference type="Proteomes" id="UP000288351"/>
    </source>
</evidence>
<dbReference type="SUPFAM" id="SSF50370">
    <property type="entry name" value="Ricin B-like lectins"/>
    <property type="match status" value="1"/>
</dbReference>
<dbReference type="GO" id="GO:0005524">
    <property type="term" value="F:ATP binding"/>
    <property type="evidence" value="ECO:0007669"/>
    <property type="project" value="UniProtKB-UniRule"/>
</dbReference>
<dbReference type="SMART" id="SM00220">
    <property type="entry name" value="S_TKc"/>
    <property type="match status" value="1"/>
</dbReference>
<dbReference type="InterPro" id="IPR035992">
    <property type="entry name" value="Ricin_B-like_lectins"/>
</dbReference>
<dbReference type="Gene3D" id="2.80.10.50">
    <property type="match status" value="1"/>
</dbReference>